<keyword evidence="2" id="KW-1185">Reference proteome</keyword>
<reference evidence="1 2" key="1">
    <citation type="submission" date="2016-11" db="EMBL/GenBank/DDBJ databases">
        <title>The macronuclear genome of Stentor coeruleus: a giant cell with tiny introns.</title>
        <authorList>
            <person name="Slabodnick M."/>
            <person name="Ruby J.G."/>
            <person name="Reiff S.B."/>
            <person name="Swart E.C."/>
            <person name="Gosai S."/>
            <person name="Prabakaran S."/>
            <person name="Witkowska E."/>
            <person name="Larue G.E."/>
            <person name="Fisher S."/>
            <person name="Freeman R.M."/>
            <person name="Gunawardena J."/>
            <person name="Chu W."/>
            <person name="Stover N.A."/>
            <person name="Gregory B.D."/>
            <person name="Nowacki M."/>
            <person name="Derisi J."/>
            <person name="Roy S.W."/>
            <person name="Marshall W.F."/>
            <person name="Sood P."/>
        </authorList>
    </citation>
    <scope>NUCLEOTIDE SEQUENCE [LARGE SCALE GENOMIC DNA]</scope>
    <source>
        <strain evidence="1">WM001</strain>
    </source>
</reference>
<protein>
    <submittedName>
        <fullName evidence="1">Uncharacterized protein</fullName>
    </submittedName>
</protein>
<dbReference type="Proteomes" id="UP000187209">
    <property type="component" value="Unassembled WGS sequence"/>
</dbReference>
<dbReference type="EMBL" id="MPUH01000925">
    <property type="protein sequence ID" value="OMJ72160.1"/>
    <property type="molecule type" value="Genomic_DNA"/>
</dbReference>
<name>A0A1R2B699_9CILI</name>
<organism evidence="1 2">
    <name type="scientific">Stentor coeruleus</name>
    <dbReference type="NCBI Taxonomy" id="5963"/>
    <lineage>
        <taxon>Eukaryota</taxon>
        <taxon>Sar</taxon>
        <taxon>Alveolata</taxon>
        <taxon>Ciliophora</taxon>
        <taxon>Postciliodesmatophora</taxon>
        <taxon>Heterotrichea</taxon>
        <taxon>Heterotrichida</taxon>
        <taxon>Stentoridae</taxon>
        <taxon>Stentor</taxon>
    </lineage>
</organism>
<accession>A0A1R2B699</accession>
<proteinExistence type="predicted"/>
<dbReference type="AlphaFoldDB" id="A0A1R2B699"/>
<sequence>MVPDPLNRWFYFSMQYHLRLSQKIEKIMNKMITNLLESYQIQYKYFRDKLKNLKDLKIDCIKYSLVSKAKRQVIQNIHTAKCFNKQNHCKRGYFKRMNFHMR</sequence>
<evidence type="ECO:0000313" key="2">
    <source>
        <dbReference type="Proteomes" id="UP000187209"/>
    </source>
</evidence>
<comment type="caution">
    <text evidence="1">The sequence shown here is derived from an EMBL/GenBank/DDBJ whole genome shotgun (WGS) entry which is preliminary data.</text>
</comment>
<gene>
    <name evidence="1" type="ORF">SteCoe_29473</name>
</gene>
<evidence type="ECO:0000313" key="1">
    <source>
        <dbReference type="EMBL" id="OMJ72160.1"/>
    </source>
</evidence>